<sequence>MLSVATNYIKDLNTKAQVEVFVQELNNQSYAICKSDILMKEQRERNIVFGNSFAKDAYKDQKVRFALMNSPFGVNWKNTRILLKKSKETRV</sequence>
<evidence type="ECO:0000313" key="3">
    <source>
        <dbReference type="Proteomes" id="UP001142078"/>
    </source>
</evidence>
<keyword evidence="3" id="KW-1185">Reference proteome</keyword>
<name>A0A9X2S4Q8_9FIRM</name>
<organism evidence="2 3">
    <name type="scientific">Anaerosalibacter massiliensis</name>
    <dbReference type="NCBI Taxonomy" id="1347392"/>
    <lineage>
        <taxon>Bacteria</taxon>
        <taxon>Bacillati</taxon>
        <taxon>Bacillota</taxon>
        <taxon>Tissierellia</taxon>
        <taxon>Tissierellales</taxon>
        <taxon>Sporanaerobacteraceae</taxon>
        <taxon>Anaerosalibacter</taxon>
    </lineage>
</organism>
<dbReference type="GO" id="GO:0003677">
    <property type="term" value="F:DNA binding"/>
    <property type="evidence" value="ECO:0007669"/>
    <property type="project" value="InterPro"/>
</dbReference>
<dbReference type="GO" id="GO:0032259">
    <property type="term" value="P:methylation"/>
    <property type="evidence" value="ECO:0007669"/>
    <property type="project" value="UniProtKB-KW"/>
</dbReference>
<gene>
    <name evidence="2" type="ORF">NSA23_05360</name>
</gene>
<dbReference type="InterPro" id="IPR003356">
    <property type="entry name" value="DNA_methylase_A-5"/>
</dbReference>
<dbReference type="AlphaFoldDB" id="A0A9X2S4Q8"/>
<evidence type="ECO:0000259" key="1">
    <source>
        <dbReference type="Pfam" id="PF02384"/>
    </source>
</evidence>
<feature type="domain" description="DNA methylase adenine-specific" evidence="1">
    <location>
        <begin position="2"/>
        <end position="81"/>
    </location>
</feature>
<dbReference type="Pfam" id="PF02384">
    <property type="entry name" value="N6_Mtase"/>
    <property type="match status" value="1"/>
</dbReference>
<keyword evidence="2" id="KW-0808">Transferase</keyword>
<dbReference type="InterPro" id="IPR029063">
    <property type="entry name" value="SAM-dependent_MTases_sf"/>
</dbReference>
<comment type="caution">
    <text evidence="2">The sequence shown here is derived from an EMBL/GenBank/DDBJ whole genome shotgun (WGS) entry which is preliminary data.</text>
</comment>
<dbReference type="Proteomes" id="UP001142078">
    <property type="component" value="Unassembled WGS sequence"/>
</dbReference>
<accession>A0A9X2S4Q8</accession>
<keyword evidence="2" id="KW-0489">Methyltransferase</keyword>
<dbReference type="RefSeq" id="WP_257490307.1">
    <property type="nucleotide sequence ID" value="NZ_JANJZL010000003.1"/>
</dbReference>
<dbReference type="Gene3D" id="3.40.50.150">
    <property type="entry name" value="Vaccinia Virus protein VP39"/>
    <property type="match status" value="1"/>
</dbReference>
<evidence type="ECO:0000313" key="2">
    <source>
        <dbReference type="EMBL" id="MCR2043544.1"/>
    </source>
</evidence>
<dbReference type="GO" id="GO:0008170">
    <property type="term" value="F:N-methyltransferase activity"/>
    <property type="evidence" value="ECO:0007669"/>
    <property type="project" value="InterPro"/>
</dbReference>
<dbReference type="SUPFAM" id="SSF53335">
    <property type="entry name" value="S-adenosyl-L-methionine-dependent methyltransferases"/>
    <property type="match status" value="1"/>
</dbReference>
<protein>
    <submittedName>
        <fullName evidence="2">N-6 DNA methylase</fullName>
    </submittedName>
</protein>
<dbReference type="EMBL" id="JANJZL010000003">
    <property type="protein sequence ID" value="MCR2043544.1"/>
    <property type="molecule type" value="Genomic_DNA"/>
</dbReference>
<proteinExistence type="predicted"/>
<reference evidence="2" key="1">
    <citation type="submission" date="2022-07" db="EMBL/GenBank/DDBJ databases">
        <title>Enhanced cultured diversity of the mouse gut microbiota enables custom-made synthetic communities.</title>
        <authorList>
            <person name="Afrizal A."/>
        </authorList>
    </citation>
    <scope>NUCLEOTIDE SEQUENCE</scope>
    <source>
        <strain evidence="2">DSM 29482</strain>
    </source>
</reference>